<organism evidence="1 2">
    <name type="scientific">Paramecium sonneborni</name>
    <dbReference type="NCBI Taxonomy" id="65129"/>
    <lineage>
        <taxon>Eukaryota</taxon>
        <taxon>Sar</taxon>
        <taxon>Alveolata</taxon>
        <taxon>Ciliophora</taxon>
        <taxon>Intramacronucleata</taxon>
        <taxon>Oligohymenophorea</taxon>
        <taxon>Peniculida</taxon>
        <taxon>Parameciidae</taxon>
        <taxon>Paramecium</taxon>
    </lineage>
</organism>
<sequence length="83" mass="10340">MEDYHEQDYNFQAKLYMNQVLSFLMHLDQALFMINFHIQLEYIVLQLEDQFNYILVVIRYQRGFQDKCFKYYSIDLEIQLQLQ</sequence>
<dbReference type="EMBL" id="CAJJDN010000144">
    <property type="protein sequence ID" value="CAD8123422.1"/>
    <property type="molecule type" value="Genomic_DNA"/>
</dbReference>
<evidence type="ECO:0000313" key="2">
    <source>
        <dbReference type="Proteomes" id="UP000692954"/>
    </source>
</evidence>
<proteinExistence type="predicted"/>
<evidence type="ECO:0000313" key="1">
    <source>
        <dbReference type="EMBL" id="CAD8123422.1"/>
    </source>
</evidence>
<comment type="caution">
    <text evidence="1">The sequence shown here is derived from an EMBL/GenBank/DDBJ whole genome shotgun (WGS) entry which is preliminary data.</text>
</comment>
<accession>A0A8S1R8G6</accession>
<name>A0A8S1R8G6_9CILI</name>
<reference evidence="1" key="1">
    <citation type="submission" date="2021-01" db="EMBL/GenBank/DDBJ databases">
        <authorList>
            <consortium name="Genoscope - CEA"/>
            <person name="William W."/>
        </authorList>
    </citation>
    <scope>NUCLEOTIDE SEQUENCE</scope>
</reference>
<protein>
    <submittedName>
        <fullName evidence="1">Uncharacterized protein</fullName>
    </submittedName>
</protein>
<dbReference type="AlphaFoldDB" id="A0A8S1R8G6"/>
<dbReference type="Proteomes" id="UP000692954">
    <property type="component" value="Unassembled WGS sequence"/>
</dbReference>
<gene>
    <name evidence="1" type="ORF">PSON_ATCC_30995.1.T1440132</name>
</gene>
<keyword evidence="2" id="KW-1185">Reference proteome</keyword>